<dbReference type="PANTHER" id="PTHR24276">
    <property type="entry name" value="POLYSERASE-RELATED"/>
    <property type="match status" value="1"/>
</dbReference>
<keyword evidence="1" id="KW-0645">Protease</keyword>
<keyword evidence="8" id="KW-1185">Reference proteome</keyword>
<dbReference type="AlphaFoldDB" id="A0A8S4FKZ8"/>
<dbReference type="PROSITE" id="PS50240">
    <property type="entry name" value="TRYPSIN_DOM"/>
    <property type="match status" value="1"/>
</dbReference>
<evidence type="ECO:0000256" key="4">
    <source>
        <dbReference type="ARBA" id="ARBA00023157"/>
    </source>
</evidence>
<dbReference type="SUPFAM" id="SSF50494">
    <property type="entry name" value="Trypsin-like serine proteases"/>
    <property type="match status" value="1"/>
</dbReference>
<feature type="chain" id="PRO_5035941122" evidence="5">
    <location>
        <begin position="16"/>
        <end position="224"/>
    </location>
</feature>
<dbReference type="Pfam" id="PF00089">
    <property type="entry name" value="Trypsin"/>
    <property type="match status" value="1"/>
</dbReference>
<dbReference type="GO" id="GO:0004252">
    <property type="term" value="F:serine-type endopeptidase activity"/>
    <property type="evidence" value="ECO:0007669"/>
    <property type="project" value="InterPro"/>
</dbReference>
<dbReference type="InterPro" id="IPR043504">
    <property type="entry name" value="Peptidase_S1_PA_chymotrypsin"/>
</dbReference>
<keyword evidence="5" id="KW-0732">Signal</keyword>
<feature type="domain" description="Peptidase S1" evidence="6">
    <location>
        <begin position="9"/>
        <end position="223"/>
    </location>
</feature>
<dbReference type="GO" id="GO:0006508">
    <property type="term" value="P:proteolysis"/>
    <property type="evidence" value="ECO:0007669"/>
    <property type="project" value="UniProtKB-KW"/>
</dbReference>
<dbReference type="Gene3D" id="2.40.10.10">
    <property type="entry name" value="Trypsin-like serine proteases"/>
    <property type="match status" value="1"/>
</dbReference>
<dbReference type="Proteomes" id="UP000653454">
    <property type="component" value="Unassembled WGS sequence"/>
</dbReference>
<sequence>MKCAIILTVISVAVAASVPEPTQQRIIGGSATTINKYPFAAHFQLLDGLIWDPHCGGSLLSNTVFCDESLSRKAWQLLLNQRRNPLQCSLYSEVIRAARIPSNSFPIADDTKLTVGGPAAEILQEVQVNKINQEICAERYRLLNEQRPPWFQLPDVTDNMFCSGILDVGGKDGCQGDSGGPVILDNDIVVGITSWGEGCAEALYPGVNADVRAVSDWIVAIANQ</sequence>
<dbReference type="InterPro" id="IPR033116">
    <property type="entry name" value="TRYPSIN_SER"/>
</dbReference>
<gene>
    <name evidence="7" type="ORF">PLXY2_LOCUS9409</name>
</gene>
<dbReference type="SMART" id="SM00020">
    <property type="entry name" value="Tryp_SPc"/>
    <property type="match status" value="1"/>
</dbReference>
<protein>
    <submittedName>
        <fullName evidence="7">(diamondback moth) hypothetical protein</fullName>
    </submittedName>
</protein>
<dbReference type="InterPro" id="IPR001254">
    <property type="entry name" value="Trypsin_dom"/>
</dbReference>
<evidence type="ECO:0000256" key="5">
    <source>
        <dbReference type="SAM" id="SignalP"/>
    </source>
</evidence>
<dbReference type="InterPro" id="IPR050430">
    <property type="entry name" value="Peptidase_S1"/>
</dbReference>
<evidence type="ECO:0000313" key="7">
    <source>
        <dbReference type="EMBL" id="CAG9129026.1"/>
    </source>
</evidence>
<keyword evidence="2" id="KW-0378">Hydrolase</keyword>
<dbReference type="EMBL" id="CAJHNJ030000037">
    <property type="protein sequence ID" value="CAG9129026.1"/>
    <property type="molecule type" value="Genomic_DNA"/>
</dbReference>
<evidence type="ECO:0000259" key="6">
    <source>
        <dbReference type="PROSITE" id="PS50240"/>
    </source>
</evidence>
<dbReference type="CDD" id="cd00190">
    <property type="entry name" value="Tryp_SPc"/>
    <property type="match status" value="1"/>
</dbReference>
<comment type="caution">
    <text evidence="7">The sequence shown here is derived from an EMBL/GenBank/DDBJ whole genome shotgun (WGS) entry which is preliminary data.</text>
</comment>
<evidence type="ECO:0000256" key="3">
    <source>
        <dbReference type="ARBA" id="ARBA00022825"/>
    </source>
</evidence>
<keyword evidence="3" id="KW-0720">Serine protease</keyword>
<dbReference type="PANTHER" id="PTHR24276:SF98">
    <property type="entry name" value="FI18310P1-RELATED"/>
    <property type="match status" value="1"/>
</dbReference>
<name>A0A8S4FKZ8_PLUXY</name>
<reference evidence="7" key="1">
    <citation type="submission" date="2020-11" db="EMBL/GenBank/DDBJ databases">
        <authorList>
            <person name="Whiteford S."/>
        </authorList>
    </citation>
    <scope>NUCLEOTIDE SEQUENCE</scope>
</reference>
<evidence type="ECO:0000256" key="2">
    <source>
        <dbReference type="ARBA" id="ARBA00022801"/>
    </source>
</evidence>
<keyword evidence="4" id="KW-1015">Disulfide bond</keyword>
<feature type="signal peptide" evidence="5">
    <location>
        <begin position="1"/>
        <end position="15"/>
    </location>
</feature>
<evidence type="ECO:0000313" key="8">
    <source>
        <dbReference type="Proteomes" id="UP000653454"/>
    </source>
</evidence>
<evidence type="ECO:0000256" key="1">
    <source>
        <dbReference type="ARBA" id="ARBA00022670"/>
    </source>
</evidence>
<dbReference type="InterPro" id="IPR009003">
    <property type="entry name" value="Peptidase_S1_PA"/>
</dbReference>
<accession>A0A8S4FKZ8</accession>
<organism evidence="7 8">
    <name type="scientific">Plutella xylostella</name>
    <name type="common">Diamondback moth</name>
    <name type="synonym">Plutella maculipennis</name>
    <dbReference type="NCBI Taxonomy" id="51655"/>
    <lineage>
        <taxon>Eukaryota</taxon>
        <taxon>Metazoa</taxon>
        <taxon>Ecdysozoa</taxon>
        <taxon>Arthropoda</taxon>
        <taxon>Hexapoda</taxon>
        <taxon>Insecta</taxon>
        <taxon>Pterygota</taxon>
        <taxon>Neoptera</taxon>
        <taxon>Endopterygota</taxon>
        <taxon>Lepidoptera</taxon>
        <taxon>Glossata</taxon>
        <taxon>Ditrysia</taxon>
        <taxon>Yponomeutoidea</taxon>
        <taxon>Plutellidae</taxon>
        <taxon>Plutella</taxon>
    </lineage>
</organism>
<dbReference type="PROSITE" id="PS00135">
    <property type="entry name" value="TRYPSIN_SER"/>
    <property type="match status" value="1"/>
</dbReference>
<proteinExistence type="predicted"/>